<evidence type="ECO:0000313" key="7">
    <source>
        <dbReference type="Proteomes" id="UP000006048"/>
    </source>
</evidence>
<feature type="binding site" evidence="4">
    <location>
        <position position="13"/>
    </location>
    <ligand>
        <name>3-amino-2-oxopropyl phosphate</name>
        <dbReference type="ChEBI" id="CHEBI:57279"/>
    </ligand>
</feature>
<dbReference type="SUPFAM" id="SSF63892">
    <property type="entry name" value="Pyridoxine 5'-phosphate synthase"/>
    <property type="match status" value="1"/>
</dbReference>
<dbReference type="EC" id="2.6.99.2" evidence="4 5"/>
<feature type="binding site" evidence="4">
    <location>
        <position position="56"/>
    </location>
    <ligand>
        <name>1-deoxy-D-xylulose 5-phosphate</name>
        <dbReference type="ChEBI" id="CHEBI:57792"/>
    </ligand>
</feature>
<comment type="subunit">
    <text evidence="4">Homooctamer; tetramer of dimers.</text>
</comment>
<dbReference type="InterPro" id="IPR004569">
    <property type="entry name" value="PyrdxlP_synth_PdxJ"/>
</dbReference>
<dbReference type="GO" id="GO:0008615">
    <property type="term" value="P:pyridoxine biosynthetic process"/>
    <property type="evidence" value="ECO:0007669"/>
    <property type="project" value="UniProtKB-UniRule"/>
</dbReference>
<dbReference type="NCBIfam" id="NF003627">
    <property type="entry name" value="PRK05265.1-5"/>
    <property type="match status" value="1"/>
</dbReference>
<dbReference type="HAMAP" id="MF_00279">
    <property type="entry name" value="PdxJ"/>
    <property type="match status" value="1"/>
</dbReference>
<feature type="active site" description="Proton acceptor" evidence="4">
    <location>
        <position position="49"/>
    </location>
</feature>
<dbReference type="Proteomes" id="UP000006048">
    <property type="component" value="Chromosome"/>
</dbReference>
<keyword evidence="7" id="KW-1185">Reference proteome</keyword>
<dbReference type="Gene3D" id="3.20.20.70">
    <property type="entry name" value="Aldolase class I"/>
    <property type="match status" value="1"/>
</dbReference>
<dbReference type="PATRIC" id="fig|869212.3.peg.3272"/>
<protein>
    <recommendedName>
        <fullName evidence="4 5">Pyridoxine 5'-phosphate synthase</fullName>
        <shortName evidence="4">PNP synthase</shortName>
        <ecNumber evidence="4 5">2.6.99.2</ecNumber>
    </recommendedName>
</protein>
<evidence type="ECO:0000256" key="4">
    <source>
        <dbReference type="HAMAP-Rule" id="MF_00279"/>
    </source>
</evidence>
<keyword evidence="2 4" id="KW-0808">Transferase</keyword>
<feature type="site" description="Transition state stabilizer" evidence="4">
    <location>
        <position position="157"/>
    </location>
</feature>
<dbReference type="RefSeq" id="WP_014804380.1">
    <property type="nucleotide sequence ID" value="NC_018020.1"/>
</dbReference>
<dbReference type="EMBL" id="CP002959">
    <property type="protein sequence ID" value="AFM13880.1"/>
    <property type="molecule type" value="Genomic_DNA"/>
</dbReference>
<keyword evidence="1 4" id="KW-0963">Cytoplasm</keyword>
<name>I4B9C3_TURPD</name>
<accession>I4B9C3</accession>
<dbReference type="NCBIfam" id="TIGR00559">
    <property type="entry name" value="pdxJ"/>
    <property type="match status" value="1"/>
</dbReference>
<evidence type="ECO:0000313" key="6">
    <source>
        <dbReference type="EMBL" id="AFM13880.1"/>
    </source>
</evidence>
<proteinExistence type="inferred from homology"/>
<comment type="catalytic activity">
    <reaction evidence="4">
        <text>3-amino-2-oxopropyl phosphate + 1-deoxy-D-xylulose 5-phosphate = pyridoxine 5'-phosphate + phosphate + 2 H2O + H(+)</text>
        <dbReference type="Rhea" id="RHEA:15265"/>
        <dbReference type="ChEBI" id="CHEBI:15377"/>
        <dbReference type="ChEBI" id="CHEBI:15378"/>
        <dbReference type="ChEBI" id="CHEBI:43474"/>
        <dbReference type="ChEBI" id="CHEBI:57279"/>
        <dbReference type="ChEBI" id="CHEBI:57792"/>
        <dbReference type="ChEBI" id="CHEBI:58589"/>
        <dbReference type="EC" id="2.6.99.2"/>
    </reaction>
</comment>
<sequence length="245" mass="26936">MPFENAMIKLGVNIDHVATLRNARGENDPALIELALIAQNAGADLITVHLREDRRHIRDADVFDLKKHLKVPLNFEMALSEEILAIALKLQPSTACIVPERREEITTEGGLNVGQFADTVKSFTERLQAKGIEVFLFIEPDIFSVKAAAATGARGIEFHTGAYARSFTHLPQRKNELKRLESATTAALEFGLEVHAGHGLNYFNVTEIAAIEGITELNIGHAIIARSLAVGLDEAIFEMRTAMSR</sequence>
<comment type="similarity">
    <text evidence="4">Belongs to the PNP synthase family.</text>
</comment>
<dbReference type="PANTHER" id="PTHR30456:SF0">
    <property type="entry name" value="PYRIDOXINE 5'-PHOSPHATE SYNTHASE"/>
    <property type="match status" value="1"/>
</dbReference>
<dbReference type="UniPathway" id="UPA00244">
    <property type="reaction ID" value="UER00313"/>
</dbReference>
<dbReference type="InterPro" id="IPR036130">
    <property type="entry name" value="Pyridoxine-5'_phos_synth"/>
</dbReference>
<dbReference type="STRING" id="869212.Turpa_3241"/>
<dbReference type="GO" id="GO:0005829">
    <property type="term" value="C:cytosol"/>
    <property type="evidence" value="ECO:0007669"/>
    <property type="project" value="TreeGrafter"/>
</dbReference>
<comment type="pathway">
    <text evidence="4">Cofactor biosynthesis; pyridoxine 5'-phosphate biosynthesis; pyridoxine 5'-phosphate from D-erythrose 4-phosphate: step 5/5.</text>
</comment>
<dbReference type="GO" id="GO:0033856">
    <property type="term" value="F:pyridoxine 5'-phosphate synthase activity"/>
    <property type="evidence" value="ECO:0007669"/>
    <property type="project" value="UniProtKB-UniRule"/>
</dbReference>
<evidence type="ECO:0000256" key="1">
    <source>
        <dbReference type="ARBA" id="ARBA00022490"/>
    </source>
</evidence>
<organism evidence="6 7">
    <name type="scientific">Turneriella parva (strain ATCC BAA-1111 / DSM 21527 / NCTC 11395 / H)</name>
    <name type="common">Leptospira parva</name>
    <dbReference type="NCBI Taxonomy" id="869212"/>
    <lineage>
        <taxon>Bacteria</taxon>
        <taxon>Pseudomonadati</taxon>
        <taxon>Spirochaetota</taxon>
        <taxon>Spirochaetia</taxon>
        <taxon>Leptospirales</taxon>
        <taxon>Leptospiraceae</taxon>
        <taxon>Turneriella</taxon>
    </lineage>
</organism>
<comment type="function">
    <text evidence="4">Catalyzes the complicated ring closure reaction between the two acyclic compounds 1-deoxy-D-xylulose-5-phosphate (DXP) and 3-amino-2-oxopropyl phosphate (1-amino-acetone-3-phosphate or AAP) to form pyridoxine 5'-phosphate (PNP) and inorganic phosphate.</text>
</comment>
<feature type="active site" description="Proton donor" evidence="4">
    <location>
        <position position="198"/>
    </location>
</feature>
<evidence type="ECO:0000256" key="2">
    <source>
        <dbReference type="ARBA" id="ARBA00022679"/>
    </source>
</evidence>
<feature type="binding site" evidence="4">
    <location>
        <position position="106"/>
    </location>
    <ligand>
        <name>1-deoxy-D-xylulose 5-phosphate</name>
        <dbReference type="ChEBI" id="CHEBI:57792"/>
    </ligand>
</feature>
<feature type="active site" description="Proton acceptor" evidence="4">
    <location>
        <position position="76"/>
    </location>
</feature>
<reference evidence="6 7" key="1">
    <citation type="submission" date="2012-06" db="EMBL/GenBank/DDBJ databases">
        <title>The complete chromosome of genome of Turneriella parva DSM 21527.</title>
        <authorList>
            <consortium name="US DOE Joint Genome Institute (JGI-PGF)"/>
            <person name="Lucas S."/>
            <person name="Han J."/>
            <person name="Lapidus A."/>
            <person name="Bruce D."/>
            <person name="Goodwin L."/>
            <person name="Pitluck S."/>
            <person name="Peters L."/>
            <person name="Kyrpides N."/>
            <person name="Mavromatis K."/>
            <person name="Ivanova N."/>
            <person name="Mikhailova N."/>
            <person name="Chertkov O."/>
            <person name="Detter J.C."/>
            <person name="Tapia R."/>
            <person name="Han C."/>
            <person name="Land M."/>
            <person name="Hauser L."/>
            <person name="Markowitz V."/>
            <person name="Cheng J.-F."/>
            <person name="Hugenholtz P."/>
            <person name="Woyke T."/>
            <person name="Wu D."/>
            <person name="Gronow S."/>
            <person name="Wellnitz S."/>
            <person name="Brambilla E."/>
            <person name="Klenk H.-P."/>
            <person name="Eisen J.A."/>
        </authorList>
    </citation>
    <scope>NUCLEOTIDE SEQUENCE [LARGE SCALE GENOMIC DNA]</scope>
    <source>
        <strain evidence="7">ATCC BAA-1111 / DSM 21527 / NCTC 11395 / H</strain>
    </source>
</reference>
<keyword evidence="3 4" id="KW-0664">Pyridoxine biosynthesis</keyword>
<dbReference type="InterPro" id="IPR013785">
    <property type="entry name" value="Aldolase_TIM"/>
</dbReference>
<dbReference type="KEGG" id="tpx:Turpa_3241"/>
<dbReference type="Pfam" id="PF03740">
    <property type="entry name" value="PdxJ"/>
    <property type="match status" value="1"/>
</dbReference>
<feature type="binding site" evidence="4">
    <location>
        <position position="24"/>
    </location>
    <ligand>
        <name>3-amino-2-oxopropyl phosphate</name>
        <dbReference type="ChEBI" id="CHEBI:57279"/>
    </ligand>
</feature>
<dbReference type="NCBIfam" id="NF003625">
    <property type="entry name" value="PRK05265.1-3"/>
    <property type="match status" value="1"/>
</dbReference>
<gene>
    <name evidence="4" type="primary">pdxJ</name>
    <name evidence="6" type="ordered locus">Turpa_3241</name>
</gene>
<feature type="binding site" evidence="4">
    <location>
        <begin position="220"/>
        <end position="221"/>
    </location>
    <ligand>
        <name>3-amino-2-oxopropyl phosphate</name>
        <dbReference type="ChEBI" id="CHEBI:57279"/>
    </ligand>
</feature>
<evidence type="ECO:0000256" key="3">
    <source>
        <dbReference type="ARBA" id="ARBA00023096"/>
    </source>
</evidence>
<dbReference type="PANTHER" id="PTHR30456">
    <property type="entry name" value="PYRIDOXINE 5'-PHOSPHATE SYNTHASE"/>
    <property type="match status" value="1"/>
</dbReference>
<feature type="binding site" evidence="4">
    <location>
        <begin position="15"/>
        <end position="16"/>
    </location>
    <ligand>
        <name>1-deoxy-D-xylulose 5-phosphate</name>
        <dbReference type="ChEBI" id="CHEBI:57792"/>
    </ligand>
</feature>
<comment type="subcellular location">
    <subcellularLocation>
        <location evidence="4">Cytoplasm</location>
    </subcellularLocation>
</comment>
<dbReference type="CDD" id="cd00003">
    <property type="entry name" value="PNPsynthase"/>
    <property type="match status" value="1"/>
</dbReference>
<dbReference type="AlphaFoldDB" id="I4B9C3"/>
<feature type="binding site" evidence="4">
    <location>
        <position position="199"/>
    </location>
    <ligand>
        <name>3-amino-2-oxopropyl phosphate</name>
        <dbReference type="ChEBI" id="CHEBI:57279"/>
    </ligand>
</feature>
<feature type="binding site" evidence="4">
    <location>
        <position position="51"/>
    </location>
    <ligand>
        <name>1-deoxy-D-xylulose 5-phosphate</name>
        <dbReference type="ChEBI" id="CHEBI:57792"/>
    </ligand>
</feature>
<evidence type="ECO:0000256" key="5">
    <source>
        <dbReference type="NCBIfam" id="TIGR00559"/>
    </source>
</evidence>
<dbReference type="HOGENOM" id="CLU_074563_0_0_12"/>